<dbReference type="InterPro" id="IPR017271">
    <property type="entry name" value="Tscrpt_reg_HTH_MJ1545_prd"/>
</dbReference>
<evidence type="ECO:0000313" key="3">
    <source>
        <dbReference type="Proteomes" id="UP000244093"/>
    </source>
</evidence>
<protein>
    <submittedName>
        <fullName evidence="2">Transcriptional regulator</fullName>
    </submittedName>
</protein>
<feature type="domain" description="HTH cro/C1-type" evidence="1">
    <location>
        <begin position="9"/>
        <end position="62"/>
    </location>
</feature>
<dbReference type="AlphaFoldDB" id="A0A2R7Y5C4"/>
<dbReference type="SUPFAM" id="SSF47413">
    <property type="entry name" value="lambda repressor-like DNA-binding domains"/>
    <property type="match status" value="1"/>
</dbReference>
<dbReference type="PROSITE" id="PS50943">
    <property type="entry name" value="HTH_CROC1"/>
    <property type="match status" value="1"/>
</dbReference>
<dbReference type="Proteomes" id="UP000244093">
    <property type="component" value="Unassembled WGS sequence"/>
</dbReference>
<dbReference type="Pfam" id="PF13560">
    <property type="entry name" value="HTH_31"/>
    <property type="match status" value="1"/>
</dbReference>
<accession>A0A2R7Y5C4</accession>
<dbReference type="Gene3D" id="1.10.260.40">
    <property type="entry name" value="lambda repressor-like DNA-binding domains"/>
    <property type="match status" value="1"/>
</dbReference>
<dbReference type="InterPro" id="IPR010982">
    <property type="entry name" value="Lambda_DNA-bd_dom_sf"/>
</dbReference>
<dbReference type="PIRSF" id="PIRSF037724">
    <property type="entry name" value="TF_HTH_MJ1545_prd"/>
    <property type="match status" value="1"/>
</dbReference>
<sequence>MSRDCGAALRRWRETFKLTQQEIGVLMGVSASVISDYEKGRRSPGVRFLRRFVESLISLDASRDYQVIKQLANSLNINIGVLIDIKEFNTPLRIDDLLTAVEGFVVNGSIPKDLEIYGYTVIDSIEAIEKLSGNEFWQIMGTTTRRALIFTKVSTGRSPMIAVRVSPVKPSVVVLHGTKRVDPLAVRLADREGIPLILSLKSSVEDLVNSLRAVSKVLKP</sequence>
<dbReference type="GO" id="GO:0003677">
    <property type="term" value="F:DNA binding"/>
    <property type="evidence" value="ECO:0007669"/>
    <property type="project" value="InterPro"/>
</dbReference>
<proteinExistence type="predicted"/>
<gene>
    <name evidence="2" type="ORF">B7O98_06310</name>
</gene>
<comment type="caution">
    <text evidence="2">The sequence shown here is derived from an EMBL/GenBank/DDBJ whole genome shotgun (WGS) entry which is preliminary data.</text>
</comment>
<organism evidence="2 3">
    <name type="scientific">Zestosphaera tikiterensis</name>
    <dbReference type="NCBI Taxonomy" id="1973259"/>
    <lineage>
        <taxon>Archaea</taxon>
        <taxon>Thermoproteota</taxon>
        <taxon>Thermoprotei</taxon>
        <taxon>Desulfurococcales</taxon>
        <taxon>Desulfurococcaceae</taxon>
        <taxon>Zestosphaera</taxon>
    </lineage>
</organism>
<reference evidence="2 3" key="1">
    <citation type="journal article" date="2018" name="Syst. Appl. Microbiol.">
        <title>A new symbiotic nanoarchaeote (Candidatus Nanoclepta minutus) and its host (Zestosphaera tikiterensis gen. nov., sp. nov.) from a New Zealand hot spring.</title>
        <authorList>
            <person name="St John E."/>
            <person name="Liu Y."/>
            <person name="Podar M."/>
            <person name="Stott M.B."/>
            <person name="Meneghin J."/>
            <person name="Chen Z."/>
            <person name="Lagutin K."/>
            <person name="Mitchell K."/>
            <person name="Reysenbach A.L."/>
        </authorList>
    </citation>
    <scope>NUCLEOTIDE SEQUENCE [LARGE SCALE GENOMIC DNA]</scope>
    <source>
        <strain evidence="2">NZ3</strain>
    </source>
</reference>
<dbReference type="InterPro" id="IPR001387">
    <property type="entry name" value="Cro/C1-type_HTH"/>
</dbReference>
<dbReference type="SMART" id="SM00530">
    <property type="entry name" value="HTH_XRE"/>
    <property type="match status" value="1"/>
</dbReference>
<dbReference type="EMBL" id="NBVN01000004">
    <property type="protein sequence ID" value="PUA32579.1"/>
    <property type="molecule type" value="Genomic_DNA"/>
</dbReference>
<name>A0A2R7Y5C4_9CREN</name>
<evidence type="ECO:0000259" key="1">
    <source>
        <dbReference type="PROSITE" id="PS50943"/>
    </source>
</evidence>
<evidence type="ECO:0000313" key="2">
    <source>
        <dbReference type="EMBL" id="PUA32579.1"/>
    </source>
</evidence>
<dbReference type="CDD" id="cd00093">
    <property type="entry name" value="HTH_XRE"/>
    <property type="match status" value="1"/>
</dbReference>